<comment type="caution">
    <text evidence="3">The sequence shown here is derived from an EMBL/GenBank/DDBJ whole genome shotgun (WGS) entry which is preliminary data.</text>
</comment>
<reference evidence="3 4" key="1">
    <citation type="submission" date="2019-03" db="EMBL/GenBank/DDBJ databases">
        <title>Genomic Encyclopedia of Type Strains, Phase IV (KMG-IV): sequencing the most valuable type-strain genomes for metagenomic binning, comparative biology and taxonomic classification.</title>
        <authorList>
            <person name="Goeker M."/>
        </authorList>
    </citation>
    <scope>NUCLEOTIDE SEQUENCE [LARGE SCALE GENOMIC DNA]</scope>
    <source>
        <strain evidence="3 4">DSM 16326</strain>
    </source>
</reference>
<name>A0A4R8IIN6_9GAMM</name>
<dbReference type="InterPro" id="IPR038366">
    <property type="entry name" value="Znf_CppX_C4_sf"/>
</dbReference>
<dbReference type="InterPro" id="IPR010603">
    <property type="entry name" value="Znf_CppX_C4"/>
</dbReference>
<dbReference type="GO" id="GO:0008270">
    <property type="term" value="F:zinc ion binding"/>
    <property type="evidence" value="ECO:0007669"/>
    <property type="project" value="UniProtKB-UniRule"/>
</dbReference>
<proteinExistence type="inferred from homology"/>
<organism evidence="3 4">
    <name type="scientific">Thiohalophilus thiocyanatoxydans</name>
    <dbReference type="NCBI Taxonomy" id="381308"/>
    <lineage>
        <taxon>Bacteria</taxon>
        <taxon>Pseudomonadati</taxon>
        <taxon>Pseudomonadota</taxon>
        <taxon>Gammaproteobacteria</taxon>
        <taxon>Thiohalomonadales</taxon>
        <taxon>Thiohalophilaceae</taxon>
        <taxon>Thiohalophilus</taxon>
    </lineage>
</organism>
<protein>
    <submittedName>
        <fullName evidence="3">ClpX C4-type zinc finger protein</fullName>
    </submittedName>
</protein>
<dbReference type="AlphaFoldDB" id="A0A4R8IIN6"/>
<dbReference type="PROSITE" id="PS51902">
    <property type="entry name" value="CLPX_ZB"/>
    <property type="match status" value="1"/>
</dbReference>
<dbReference type="InterPro" id="IPR059188">
    <property type="entry name" value="Znf_CLPX-like"/>
</dbReference>
<dbReference type="Proteomes" id="UP000294914">
    <property type="component" value="Unassembled WGS sequence"/>
</dbReference>
<evidence type="ECO:0000313" key="3">
    <source>
        <dbReference type="EMBL" id="TDY00566.1"/>
    </source>
</evidence>
<evidence type="ECO:0000259" key="2">
    <source>
        <dbReference type="PROSITE" id="PS51902"/>
    </source>
</evidence>
<dbReference type="GO" id="GO:0046983">
    <property type="term" value="F:protein dimerization activity"/>
    <property type="evidence" value="ECO:0007669"/>
    <property type="project" value="UniProtKB-UniRule"/>
</dbReference>
<keyword evidence="1" id="KW-0479">Metal-binding</keyword>
<dbReference type="Pfam" id="PF06689">
    <property type="entry name" value="zf-C4_ClpX"/>
    <property type="match status" value="1"/>
</dbReference>
<dbReference type="RefSeq" id="WP_134084195.1">
    <property type="nucleotide sequence ID" value="NZ_SOQX01000005.1"/>
</dbReference>
<dbReference type="SMART" id="SM00994">
    <property type="entry name" value="zf-C4_ClpX"/>
    <property type="match status" value="1"/>
</dbReference>
<keyword evidence="1" id="KW-0143">Chaperone</keyword>
<dbReference type="SUPFAM" id="SSF57716">
    <property type="entry name" value="Glucocorticoid receptor-like (DNA-binding domain)"/>
    <property type="match status" value="1"/>
</dbReference>
<evidence type="ECO:0000256" key="1">
    <source>
        <dbReference type="PROSITE-ProRule" id="PRU01250"/>
    </source>
</evidence>
<feature type="binding site" evidence="1">
    <location>
        <position position="134"/>
    </location>
    <ligand>
        <name>Zn(2+)</name>
        <dbReference type="ChEBI" id="CHEBI:29105"/>
    </ligand>
</feature>
<feature type="binding site" evidence="1">
    <location>
        <position position="112"/>
    </location>
    <ligand>
        <name>Zn(2+)</name>
        <dbReference type="ChEBI" id="CHEBI:29105"/>
    </ligand>
</feature>
<feature type="binding site" evidence="1">
    <location>
        <position position="137"/>
    </location>
    <ligand>
        <name>Zn(2+)</name>
        <dbReference type="ChEBI" id="CHEBI:29105"/>
    </ligand>
</feature>
<dbReference type="OrthoDB" id="6466729at2"/>
<sequence length="161" mass="18389">MRNIPRILNCSTVKAFAVLEGDQSPQPGGILNRPRHYACRVTQLAICQKREGTGFALYYCDDDWKTLHTRHFESIDEARRNAQTEYAGVSISWLKPQEAAKRREQHELVPRCDFCRKTFSSSDQLVFGDGSYICYECIDNYHQRLIIRPDSGGGVSSRNAL</sequence>
<evidence type="ECO:0000313" key="4">
    <source>
        <dbReference type="Proteomes" id="UP000294914"/>
    </source>
</evidence>
<comment type="similarity">
    <text evidence="1">Belongs to the ClpX chaperone family.</text>
</comment>
<gene>
    <name evidence="3" type="ORF">EDC23_2069</name>
</gene>
<dbReference type="EMBL" id="SOQX01000005">
    <property type="protein sequence ID" value="TDY00566.1"/>
    <property type="molecule type" value="Genomic_DNA"/>
</dbReference>
<dbReference type="GO" id="GO:0051082">
    <property type="term" value="F:unfolded protein binding"/>
    <property type="evidence" value="ECO:0007669"/>
    <property type="project" value="UniProtKB-UniRule"/>
</dbReference>
<dbReference type="GO" id="GO:0006457">
    <property type="term" value="P:protein folding"/>
    <property type="evidence" value="ECO:0007669"/>
    <property type="project" value="UniProtKB-UniRule"/>
</dbReference>
<keyword evidence="1" id="KW-0862">Zinc</keyword>
<accession>A0A4R8IIN6</accession>
<feature type="binding site" evidence="1">
    <location>
        <position position="115"/>
    </location>
    <ligand>
        <name>Zn(2+)</name>
        <dbReference type="ChEBI" id="CHEBI:29105"/>
    </ligand>
</feature>
<dbReference type="Gene3D" id="6.20.220.10">
    <property type="entry name" value="ClpX chaperone, C4-type zinc finger domain"/>
    <property type="match status" value="1"/>
</dbReference>
<keyword evidence="4" id="KW-1185">Reference proteome</keyword>
<feature type="domain" description="ClpX-type ZB" evidence="2">
    <location>
        <begin position="98"/>
        <end position="153"/>
    </location>
</feature>